<dbReference type="InterPro" id="IPR040017">
    <property type="entry name" value="XPOT"/>
</dbReference>
<dbReference type="Pfam" id="PF08389">
    <property type="entry name" value="Xpo1"/>
    <property type="match status" value="1"/>
</dbReference>
<dbReference type="RefSeq" id="XP_002421594.1">
    <property type="nucleotide sequence ID" value="XM_002421549.1"/>
</dbReference>
<sequence length="1032" mass="118961">MEQQIHQAVEIALSGTADPTLKNQAFEFINHIKSTEEGYKACVDILIKSSNESINDGLKFFVYQVIDENIDKLNQEQVFALNQELFKCLSCYINNNLQDPAHLRNKFAQILAKQFCQVYINIYPNFIKDLLDLINVSEPATTNSNNLLAIDYYTRILIGIHSEIGDKYITRSQEIHDRNNLLKDAIRTQDMQQMVTSWIQILANPSFAHSEEILNNTLKIVGQYVSWMEISLFISPEFINTVFSFLQNSQLRNTTCETLIDIISKKMAPENKLELLSLLNLTDFISTLNLIDKNNTGDKSSEDNDDEDVEFMEFVAKLLNQIGQELLIVLENQSGLLEQVNAQLFKLWPAILGCLNHNYDDVSQNVFPFLQQFLTLSKKTRQLYTVDLMSTLLNKLILKMRFDDDDDGVSDEDSQAQFLDFRAKLKSFQDTIALLEPQLYLESIPIIINESIFETNIDNINNVNWRKIELGLYQLNGFSDSIRNNVFQISRNEINQSKPYLIFQEFLIKLINSDLILKINHPMIQSNFFELIVKHYNFLVSRESNFQLIIKILQIFTSPLGLFNDNEKVRIRSWYLFFRFIKLTKPKLDNETLIESIVVKMQPLLVIKAELPTKDEDDDIVENGNFNNQQYLFETMGLLISLIPNELSQLKSKLIDLIFQPIFSDLEKCISIPESQREPIVILQAHHSLQAIGTLVRGYDYESGLKFLPDVVAKIDNAAQVVLITLENFSSHEMIRDATRFAFARFIPIFKSDNDNNGKNNLIISQHLSKLITVIWSSSNLKISEYSDFLSFLGQIAHNFKTDDNIYQLLNNFITPLFQKIFSVLQSPVIEDENLRPDIIRDKNSLKRAILNFISSIVMNHLSSLLITESNKQELPEIIGKVFEYSYDLGDTATSKLAIVQLTNFVNVFGGSGGKLDDKEDKYSENLPPIEGIDEFLINKVINLSFELPFQKQEFNLNDAQYRLIAQEIAVLLKSFELKKHDEFIVVLSNYLLNMGLSQDLCNDFCLNLHNLDLKDFKKYFINFINKMKNGK</sequence>
<dbReference type="GO" id="GO:0005737">
    <property type="term" value="C:cytoplasm"/>
    <property type="evidence" value="ECO:0007669"/>
    <property type="project" value="UniProtKB-SubCell"/>
</dbReference>
<comment type="function">
    <text evidence="9">tRNA nucleus export receptor which facilitates tRNA translocation across the nuclear pore complex.</text>
</comment>
<dbReference type="GO" id="GO:0016363">
    <property type="term" value="C:nuclear matrix"/>
    <property type="evidence" value="ECO:0007669"/>
    <property type="project" value="TreeGrafter"/>
</dbReference>
<comment type="similarity">
    <text evidence="2 9">Belongs to the exportin family.</text>
</comment>
<dbReference type="GeneID" id="8049048"/>
<evidence type="ECO:0000313" key="14">
    <source>
        <dbReference type="Proteomes" id="UP000002605"/>
    </source>
</evidence>
<dbReference type="Gene3D" id="1.25.10.10">
    <property type="entry name" value="Leucine-rich Repeat Variant"/>
    <property type="match status" value="1"/>
</dbReference>
<dbReference type="PANTHER" id="PTHR15952">
    <property type="entry name" value="EXPORTIN-T/LOS1"/>
    <property type="match status" value="1"/>
</dbReference>
<keyword evidence="14" id="KW-1185">Reference proteome</keyword>
<dbReference type="eggNOG" id="KOG2021">
    <property type="taxonomic scope" value="Eukaryota"/>
</dbReference>
<evidence type="ECO:0000256" key="9">
    <source>
        <dbReference type="RuleBase" id="RU366037"/>
    </source>
</evidence>
<dbReference type="GO" id="GO:0071528">
    <property type="term" value="P:tRNA re-export from nucleus"/>
    <property type="evidence" value="ECO:0007669"/>
    <property type="project" value="UniProtKB-UniRule"/>
</dbReference>
<protein>
    <recommendedName>
        <fullName evidence="3 9">Exportin-T</fullName>
    </recommendedName>
    <alternativeName>
        <fullName evidence="9">Exportin(tRNA)</fullName>
    </alternativeName>
    <alternativeName>
        <fullName evidence="9">tRNA exportin</fullName>
    </alternativeName>
</protein>
<evidence type="ECO:0000256" key="5">
    <source>
        <dbReference type="ARBA" id="ARBA00022490"/>
    </source>
</evidence>
<evidence type="ECO:0000256" key="1">
    <source>
        <dbReference type="ARBA" id="ARBA00004496"/>
    </source>
</evidence>
<evidence type="ECO:0000256" key="3">
    <source>
        <dbReference type="ARBA" id="ARBA00018928"/>
    </source>
</evidence>
<evidence type="ECO:0000256" key="4">
    <source>
        <dbReference type="ARBA" id="ARBA00022448"/>
    </source>
</evidence>
<dbReference type="EMBL" id="FM992694">
    <property type="protein sequence ID" value="CAX40937.1"/>
    <property type="molecule type" value="Genomic_DNA"/>
</dbReference>
<dbReference type="Proteomes" id="UP000002605">
    <property type="component" value="Chromosome 7"/>
</dbReference>
<feature type="domain" description="Exportin-1/Importin-beta-like" evidence="10">
    <location>
        <begin position="100"/>
        <end position="259"/>
    </location>
</feature>
<dbReference type="HOGENOM" id="CLU_004414_0_1_1"/>
<dbReference type="VEuPathDB" id="FungiDB:CD36_73870"/>
<dbReference type="GO" id="GO:0031267">
    <property type="term" value="F:small GTPase binding"/>
    <property type="evidence" value="ECO:0007669"/>
    <property type="project" value="InterPro"/>
</dbReference>
<evidence type="ECO:0000256" key="8">
    <source>
        <dbReference type="ARBA" id="ARBA00023242"/>
    </source>
</evidence>
<dbReference type="InterPro" id="IPR011989">
    <property type="entry name" value="ARM-like"/>
</dbReference>
<keyword evidence="6 9" id="KW-0820">tRNA-binding</keyword>
<dbReference type="InterPro" id="IPR045546">
    <property type="entry name" value="Exportin-T_C"/>
</dbReference>
<comment type="subcellular location">
    <subcellularLocation>
        <location evidence="1 9">Cytoplasm</location>
    </subcellularLocation>
    <subcellularLocation>
        <location evidence="9">Nucleus</location>
    </subcellularLocation>
    <text evidence="9">Shuttles between the nucleus and the cytoplasm.</text>
</comment>
<evidence type="ECO:0000256" key="2">
    <source>
        <dbReference type="ARBA" id="ARBA00009466"/>
    </source>
</evidence>
<evidence type="ECO:0000256" key="6">
    <source>
        <dbReference type="ARBA" id="ARBA00022555"/>
    </source>
</evidence>
<dbReference type="GO" id="GO:0005643">
    <property type="term" value="C:nuclear pore"/>
    <property type="evidence" value="ECO:0007669"/>
    <property type="project" value="TreeGrafter"/>
</dbReference>
<keyword evidence="7 9" id="KW-0694">RNA-binding</keyword>
<accession>B9WJY0</accession>
<feature type="domain" description="Exportin-T C-terminal" evidence="11">
    <location>
        <begin position="338"/>
        <end position="1028"/>
    </location>
</feature>
<dbReference type="Pfam" id="PF19282">
    <property type="entry name" value="Exportin-T"/>
    <property type="match status" value="1"/>
</dbReference>
<dbReference type="AlphaFoldDB" id="B9WJY0"/>
<dbReference type="KEGG" id="cdu:CD36_73870"/>
<reference evidence="13 14" key="1">
    <citation type="journal article" date="2009" name="Genome Res.">
        <title>Comparative genomics of the fungal pathogens Candida dubliniensis and Candida albicans.</title>
        <authorList>
            <person name="Jackson A.P."/>
            <person name="Gamble J.A."/>
            <person name="Yeomans T."/>
            <person name="Moran G.P."/>
            <person name="Saunders D."/>
            <person name="Harris D."/>
            <person name="Aslett M."/>
            <person name="Barrell J.F."/>
            <person name="Butler G."/>
            <person name="Citiulo F."/>
            <person name="Coleman D.C."/>
            <person name="de Groot P.W.J."/>
            <person name="Goodwin T.J."/>
            <person name="Quail M.A."/>
            <person name="McQuillan J."/>
            <person name="Munro C.A."/>
            <person name="Pain A."/>
            <person name="Poulter R.T."/>
            <person name="Rajandream M.A."/>
            <person name="Renauld H."/>
            <person name="Spiering M.J."/>
            <person name="Tivey A."/>
            <person name="Gow N.A.R."/>
            <person name="Barrell B."/>
            <person name="Sullivan D.J."/>
            <person name="Berriman M."/>
        </authorList>
    </citation>
    <scope>NUCLEOTIDE SEQUENCE [LARGE SCALE GENOMIC DNA]</scope>
    <source>
        <strain evidence="14">CD36 / ATCC MYA-646 / CBS 7987 / NCPF 3949 / NRRL Y-17841</strain>
    </source>
</reference>
<name>B9WJY0_CANDC</name>
<keyword evidence="8 9" id="KW-0539">Nucleus</keyword>
<proteinExistence type="inferred from homology"/>
<evidence type="ECO:0000256" key="7">
    <source>
        <dbReference type="ARBA" id="ARBA00022884"/>
    </source>
</evidence>
<evidence type="ECO:0000259" key="11">
    <source>
        <dbReference type="Pfam" id="PF19282"/>
    </source>
</evidence>
<evidence type="ECO:0000313" key="13">
    <source>
        <dbReference type="EMBL" id="CAX40937.1"/>
    </source>
</evidence>
<evidence type="ECO:0000259" key="10">
    <source>
        <dbReference type="Pfam" id="PF08389"/>
    </source>
</evidence>
<evidence type="ECO:0000313" key="12">
    <source>
        <dbReference type="CGD" id="CAL0000160718"/>
    </source>
</evidence>
<dbReference type="InterPro" id="IPR016024">
    <property type="entry name" value="ARM-type_fold"/>
</dbReference>
<gene>
    <name evidence="12" type="ordered locus">Cd36_73870</name>
    <name evidence="13" type="ORF">CD36_73870</name>
</gene>
<organism evidence="13 14">
    <name type="scientific">Candida dubliniensis (strain CD36 / ATCC MYA-646 / CBS 7987 / NCPF 3949 / NRRL Y-17841)</name>
    <name type="common">Yeast</name>
    <dbReference type="NCBI Taxonomy" id="573826"/>
    <lineage>
        <taxon>Eukaryota</taxon>
        <taxon>Fungi</taxon>
        <taxon>Dikarya</taxon>
        <taxon>Ascomycota</taxon>
        <taxon>Saccharomycotina</taxon>
        <taxon>Pichiomycetes</taxon>
        <taxon>Debaryomycetaceae</taxon>
        <taxon>Candida/Lodderomyces clade</taxon>
        <taxon>Candida</taxon>
    </lineage>
</organism>
<dbReference type="SUPFAM" id="SSF48371">
    <property type="entry name" value="ARM repeat"/>
    <property type="match status" value="1"/>
</dbReference>
<keyword evidence="4 9" id="KW-0813">Transport</keyword>
<dbReference type="OrthoDB" id="26399at2759"/>
<dbReference type="CGD" id="CAL0000160718">
    <property type="gene designation" value="Cd36_73870"/>
</dbReference>
<dbReference type="PANTHER" id="PTHR15952:SF11">
    <property type="entry name" value="EXPORTIN-T"/>
    <property type="match status" value="1"/>
</dbReference>
<dbReference type="GO" id="GO:0000049">
    <property type="term" value="F:tRNA binding"/>
    <property type="evidence" value="ECO:0007669"/>
    <property type="project" value="UniProtKB-UniRule"/>
</dbReference>
<dbReference type="InterPro" id="IPR013598">
    <property type="entry name" value="Exportin-1/Importin-b-like"/>
</dbReference>
<keyword evidence="5 9" id="KW-0963">Cytoplasm</keyword>